<comment type="similarity">
    <text evidence="2">Belongs to the TULIP P47 family.</text>
</comment>
<keyword evidence="7" id="KW-1185">Reference proteome</keyword>
<dbReference type="PROSITE" id="PS50231">
    <property type="entry name" value="RICIN_B_LECTIN"/>
    <property type="match status" value="1"/>
</dbReference>
<gene>
    <name evidence="5" type="ORF">FLT43_00845</name>
    <name evidence="4" type="ORF">M5W83_05455</name>
</gene>
<dbReference type="AlphaFoldDB" id="A0AAP9IZB8"/>
<reference evidence="4 7" key="2">
    <citation type="submission" date="2022-05" db="EMBL/GenBank/DDBJ databases">
        <title>Genome Sequencing of Bee-Associated Microbes.</title>
        <authorList>
            <person name="Dunlap C."/>
        </authorList>
    </citation>
    <scope>NUCLEOTIDE SEQUENCE [LARGE SCALE GENOMIC DNA]</scope>
    <source>
        <strain evidence="4 7">NRRL B-14613</strain>
    </source>
</reference>
<dbReference type="InterPro" id="IPR000772">
    <property type="entry name" value="Ricin_B_lectin"/>
</dbReference>
<dbReference type="EMBL" id="JAMDMM010000014">
    <property type="protein sequence ID" value="MCY9606607.1"/>
    <property type="molecule type" value="Genomic_DNA"/>
</dbReference>
<dbReference type="RefSeq" id="WP_087443774.1">
    <property type="nucleotide sequence ID" value="NZ_CABMNB010000036.1"/>
</dbReference>
<accession>A0AAP9IZB8</accession>
<evidence type="ECO:0000313" key="5">
    <source>
        <dbReference type="EMBL" id="QDM42216.1"/>
    </source>
</evidence>
<evidence type="ECO:0000313" key="4">
    <source>
        <dbReference type="EMBL" id="MCY9606607.1"/>
    </source>
</evidence>
<dbReference type="EMBL" id="CP041405">
    <property type="protein sequence ID" value="QDM42216.1"/>
    <property type="molecule type" value="Genomic_DNA"/>
</dbReference>
<dbReference type="InterPro" id="IPR010567">
    <property type="entry name" value="OrfX2/OrfX3/P47"/>
</dbReference>
<evidence type="ECO:0000313" key="6">
    <source>
        <dbReference type="Proteomes" id="UP000315377"/>
    </source>
</evidence>
<evidence type="ECO:0000313" key="7">
    <source>
        <dbReference type="Proteomes" id="UP001209276"/>
    </source>
</evidence>
<dbReference type="InterPro" id="IPR035992">
    <property type="entry name" value="Ricin_B-like_lectins"/>
</dbReference>
<reference evidence="5 6" key="1">
    <citation type="submission" date="2019-07" db="EMBL/GenBank/DDBJ databases">
        <title>Paenibacillus thiaminolyticus NRRL B-4156.</title>
        <authorList>
            <person name="Hehnly C."/>
            <person name="Zhang L."/>
        </authorList>
    </citation>
    <scope>NUCLEOTIDE SEQUENCE [LARGE SCALE GENOMIC DNA]</scope>
    <source>
        <strain evidence="5 6">NRRL B-4156</strain>
    </source>
</reference>
<proteinExistence type="inferred from homology"/>
<evidence type="ECO:0000256" key="2">
    <source>
        <dbReference type="ARBA" id="ARBA00035010"/>
    </source>
</evidence>
<dbReference type="Pfam" id="PF06597">
    <property type="entry name" value="Clostridium_P47"/>
    <property type="match status" value="1"/>
</dbReference>
<dbReference type="CDD" id="cd23445">
    <property type="entry name" value="beta-trefoil_Ricin_HA17-like"/>
    <property type="match status" value="1"/>
</dbReference>
<feature type="domain" description="Ricin B lectin" evidence="3">
    <location>
        <begin position="437"/>
        <end position="576"/>
    </location>
</feature>
<dbReference type="Pfam" id="PF14200">
    <property type="entry name" value="RicinB_lectin_2"/>
    <property type="match status" value="1"/>
</dbReference>
<evidence type="ECO:0000256" key="1">
    <source>
        <dbReference type="ARBA" id="ARBA00023026"/>
    </source>
</evidence>
<protein>
    <submittedName>
        <fullName evidence="4">TULIP family P47-like protein</fullName>
    </submittedName>
</protein>
<dbReference type="Proteomes" id="UP000315377">
    <property type="component" value="Chromosome"/>
</dbReference>
<name>A0AAP9IZB8_PANTH</name>
<keyword evidence="1" id="KW-0843">Virulence</keyword>
<dbReference type="Proteomes" id="UP001209276">
    <property type="component" value="Unassembled WGS sequence"/>
</dbReference>
<evidence type="ECO:0000259" key="3">
    <source>
        <dbReference type="SMART" id="SM00458"/>
    </source>
</evidence>
<organism evidence="5 6">
    <name type="scientific">Paenibacillus thiaminolyticus</name>
    <name type="common">Bacillus thiaminolyticus</name>
    <dbReference type="NCBI Taxonomy" id="49283"/>
    <lineage>
        <taxon>Bacteria</taxon>
        <taxon>Bacillati</taxon>
        <taxon>Bacillota</taxon>
        <taxon>Bacilli</taxon>
        <taxon>Bacillales</taxon>
        <taxon>Paenibacillaceae</taxon>
        <taxon>Paenibacillus</taxon>
    </lineage>
</organism>
<dbReference type="SMART" id="SM00458">
    <property type="entry name" value="RICIN"/>
    <property type="match status" value="1"/>
</dbReference>
<dbReference type="GeneID" id="76994542"/>
<sequence>MNTYGWDIIYVNSNESINKQLKKYMNENKITFTYEDENTFVSLTFDNWEIVPGGSSKLLRLKALVKEGELTFMGQRTLLNGICPLLEVQLGFFDDKNDSYIQKLMFNFQVKGEKEGDQREGAITVINPDVNKIFAEGSMIYTLLNLTLADMFIANKEKISYIFAQLNISPDIPWMQPKKYKYSYYSPTSSKDKGFLSVLSVVTNRDISGLTEGIDGSILDNNHDSFLVLSERLFLEHIIMPELPNSFGNGTTKNHFKFEGTSNTSGVIKNSRNINCGSVRWGLIDYYPILTDLKIQVEGNSLRMKASGKCDITGLASSYVTFEVETKNTFYFNKASKRIEFKPDSNPKVSYERHIPWWIWILGIAAPIVDVIIHFVTEAISGSVAGNIKIDTNTSIGELRSEVVKWSGMDEEEITDCVFDVAFCIKGIKLNNGNSKNYKIVSALNDSSVVDMSLQKNGDVHLWEYGGALNQKWNVINDETKKAYQFKNMYDESLVLAWNDYMGSRNVFATPNQGKDEHYWLLEDTGDGYHILKNKKYPYFVLDVDKADTDNGTNIKVNEQHDFSSPYIKAQKFKLIQV</sequence>
<dbReference type="SUPFAM" id="SSF50370">
    <property type="entry name" value="Ricin B-like lectins"/>
    <property type="match status" value="1"/>
</dbReference>
<dbReference type="Gene3D" id="2.80.10.50">
    <property type="match status" value="1"/>
</dbReference>